<dbReference type="Proteomes" id="UP000820818">
    <property type="component" value="Linkage Group LG4"/>
</dbReference>
<feature type="compositionally biased region" description="Acidic residues" evidence="1">
    <location>
        <begin position="159"/>
        <end position="173"/>
    </location>
</feature>
<reference evidence="2 3" key="1">
    <citation type="submission" date="2022-05" db="EMBL/GenBank/DDBJ databases">
        <title>A multi-omics perspective on studying reproductive biology in Daphnia sinensis.</title>
        <authorList>
            <person name="Jia J."/>
        </authorList>
    </citation>
    <scope>NUCLEOTIDE SEQUENCE [LARGE SCALE GENOMIC DNA]</scope>
    <source>
        <strain evidence="2 3">WSL</strain>
    </source>
</reference>
<organism evidence="2 3">
    <name type="scientific">Daphnia sinensis</name>
    <dbReference type="NCBI Taxonomy" id="1820382"/>
    <lineage>
        <taxon>Eukaryota</taxon>
        <taxon>Metazoa</taxon>
        <taxon>Ecdysozoa</taxon>
        <taxon>Arthropoda</taxon>
        <taxon>Crustacea</taxon>
        <taxon>Branchiopoda</taxon>
        <taxon>Diplostraca</taxon>
        <taxon>Cladocera</taxon>
        <taxon>Anomopoda</taxon>
        <taxon>Daphniidae</taxon>
        <taxon>Daphnia</taxon>
        <taxon>Daphnia similis group</taxon>
    </lineage>
</organism>
<keyword evidence="3" id="KW-1185">Reference proteome</keyword>
<evidence type="ECO:0000313" key="3">
    <source>
        <dbReference type="Proteomes" id="UP000820818"/>
    </source>
</evidence>
<feature type="compositionally biased region" description="Polar residues" evidence="1">
    <location>
        <begin position="31"/>
        <end position="46"/>
    </location>
</feature>
<feature type="compositionally biased region" description="Basic and acidic residues" evidence="1">
    <location>
        <begin position="1"/>
        <end position="15"/>
    </location>
</feature>
<dbReference type="EMBL" id="WJBH02000004">
    <property type="protein sequence ID" value="KAI9559832.1"/>
    <property type="molecule type" value="Genomic_DNA"/>
</dbReference>
<protein>
    <submittedName>
        <fullName evidence="2">Uncharacterized protein</fullName>
    </submittedName>
</protein>
<feature type="compositionally biased region" description="Polar residues" evidence="1">
    <location>
        <begin position="106"/>
        <end position="119"/>
    </location>
</feature>
<proteinExistence type="predicted"/>
<feature type="compositionally biased region" description="Low complexity" evidence="1">
    <location>
        <begin position="62"/>
        <end position="73"/>
    </location>
</feature>
<name>A0AAD5PUK0_9CRUS</name>
<sequence length="173" mass="18923">MVPIGKDKEDVDTNKRPTPYSLPSKPIWKSLFNSSQISQPKLSTLRASELKASNKPPPLKNISPITPESPSTSAKTFPVPMPRKTSSSESTPVPLPRTIFNLPPIDSTSVLIGRSTSLPTDRKEAQVRPRLAHSVSEPSNRPVKIDDPAPALPESPDTPLEDLDEEEDGDTWL</sequence>
<gene>
    <name evidence="2" type="ORF">GHT06_013839</name>
</gene>
<dbReference type="AlphaFoldDB" id="A0AAD5PUK0"/>
<evidence type="ECO:0000313" key="2">
    <source>
        <dbReference type="EMBL" id="KAI9559832.1"/>
    </source>
</evidence>
<accession>A0AAD5PUK0</accession>
<comment type="caution">
    <text evidence="2">The sequence shown here is derived from an EMBL/GenBank/DDBJ whole genome shotgun (WGS) entry which is preliminary data.</text>
</comment>
<evidence type="ECO:0000256" key="1">
    <source>
        <dbReference type="SAM" id="MobiDB-lite"/>
    </source>
</evidence>
<feature type="region of interest" description="Disordered" evidence="1">
    <location>
        <begin position="1"/>
        <end position="173"/>
    </location>
</feature>